<dbReference type="HOGENOM" id="CLU_3092979_0_0_1"/>
<protein>
    <submittedName>
        <fullName evidence="1">Uncharacterized protein</fullName>
    </submittedName>
</protein>
<evidence type="ECO:0000313" key="1">
    <source>
        <dbReference type="EMBL" id="KIJ90763.1"/>
    </source>
</evidence>
<feature type="non-terminal residue" evidence="1">
    <location>
        <position position="1"/>
    </location>
</feature>
<proteinExistence type="predicted"/>
<evidence type="ECO:0000313" key="2">
    <source>
        <dbReference type="Proteomes" id="UP000054477"/>
    </source>
</evidence>
<accession>A0A0C9WS09</accession>
<organism evidence="1 2">
    <name type="scientific">Laccaria amethystina LaAM-08-1</name>
    <dbReference type="NCBI Taxonomy" id="1095629"/>
    <lineage>
        <taxon>Eukaryota</taxon>
        <taxon>Fungi</taxon>
        <taxon>Dikarya</taxon>
        <taxon>Basidiomycota</taxon>
        <taxon>Agaricomycotina</taxon>
        <taxon>Agaricomycetes</taxon>
        <taxon>Agaricomycetidae</taxon>
        <taxon>Agaricales</taxon>
        <taxon>Agaricineae</taxon>
        <taxon>Hydnangiaceae</taxon>
        <taxon>Laccaria</taxon>
    </lineage>
</organism>
<keyword evidence="2" id="KW-1185">Reference proteome</keyword>
<name>A0A0C9WS09_9AGAR</name>
<gene>
    <name evidence="1" type="ORF">K443DRAFT_686543</name>
</gene>
<dbReference type="Proteomes" id="UP000054477">
    <property type="component" value="Unassembled WGS sequence"/>
</dbReference>
<reference evidence="1 2" key="1">
    <citation type="submission" date="2014-04" db="EMBL/GenBank/DDBJ databases">
        <authorList>
            <consortium name="DOE Joint Genome Institute"/>
            <person name="Kuo A."/>
            <person name="Kohler A."/>
            <person name="Nagy L.G."/>
            <person name="Floudas D."/>
            <person name="Copeland A."/>
            <person name="Barry K.W."/>
            <person name="Cichocki N."/>
            <person name="Veneault-Fourrey C."/>
            <person name="LaButti K."/>
            <person name="Lindquist E.A."/>
            <person name="Lipzen A."/>
            <person name="Lundell T."/>
            <person name="Morin E."/>
            <person name="Murat C."/>
            <person name="Sun H."/>
            <person name="Tunlid A."/>
            <person name="Henrissat B."/>
            <person name="Grigoriev I.V."/>
            <person name="Hibbett D.S."/>
            <person name="Martin F."/>
            <person name="Nordberg H.P."/>
            <person name="Cantor M.N."/>
            <person name="Hua S.X."/>
        </authorList>
    </citation>
    <scope>NUCLEOTIDE SEQUENCE [LARGE SCALE GENOMIC DNA]</scope>
    <source>
        <strain evidence="1 2">LaAM-08-1</strain>
    </source>
</reference>
<sequence>ISALPDNDNPAVMGYSVAKPDQKTLQLTIADGMNTIEDPKSKPLKHRILEAQ</sequence>
<dbReference type="AlphaFoldDB" id="A0A0C9WS09"/>
<reference evidence="2" key="2">
    <citation type="submission" date="2015-01" db="EMBL/GenBank/DDBJ databases">
        <title>Evolutionary Origins and Diversification of the Mycorrhizal Mutualists.</title>
        <authorList>
            <consortium name="DOE Joint Genome Institute"/>
            <consortium name="Mycorrhizal Genomics Consortium"/>
            <person name="Kohler A."/>
            <person name="Kuo A."/>
            <person name="Nagy L.G."/>
            <person name="Floudas D."/>
            <person name="Copeland A."/>
            <person name="Barry K.W."/>
            <person name="Cichocki N."/>
            <person name="Veneault-Fourrey C."/>
            <person name="LaButti K."/>
            <person name="Lindquist E.A."/>
            <person name="Lipzen A."/>
            <person name="Lundell T."/>
            <person name="Morin E."/>
            <person name="Murat C."/>
            <person name="Riley R."/>
            <person name="Ohm R."/>
            <person name="Sun H."/>
            <person name="Tunlid A."/>
            <person name="Henrissat B."/>
            <person name="Grigoriev I.V."/>
            <person name="Hibbett D.S."/>
            <person name="Martin F."/>
        </authorList>
    </citation>
    <scope>NUCLEOTIDE SEQUENCE [LARGE SCALE GENOMIC DNA]</scope>
    <source>
        <strain evidence="2">LaAM-08-1</strain>
    </source>
</reference>
<dbReference type="EMBL" id="KN839115">
    <property type="protein sequence ID" value="KIJ90763.1"/>
    <property type="molecule type" value="Genomic_DNA"/>
</dbReference>